<keyword evidence="2" id="KW-0812">Transmembrane</keyword>
<keyword evidence="2" id="KW-0472">Membrane</keyword>
<feature type="region of interest" description="Disordered" evidence="1">
    <location>
        <begin position="421"/>
        <end position="457"/>
    </location>
</feature>
<keyword evidence="2" id="KW-1133">Transmembrane helix</keyword>
<name>A0ABU2X5W6_9ACTN</name>
<organism evidence="3 4">
    <name type="scientific">Micromonospora reichwaldensis</name>
    <dbReference type="NCBI Taxonomy" id="3075516"/>
    <lineage>
        <taxon>Bacteria</taxon>
        <taxon>Bacillati</taxon>
        <taxon>Actinomycetota</taxon>
        <taxon>Actinomycetes</taxon>
        <taxon>Micromonosporales</taxon>
        <taxon>Micromonosporaceae</taxon>
        <taxon>Micromonospora</taxon>
    </lineage>
</organism>
<accession>A0ABU2X5W6</accession>
<keyword evidence="4" id="KW-1185">Reference proteome</keyword>
<evidence type="ECO:0000256" key="2">
    <source>
        <dbReference type="SAM" id="Phobius"/>
    </source>
</evidence>
<protein>
    <recommendedName>
        <fullName evidence="5">TIGR04222 domain-containing protein</fullName>
    </recommendedName>
</protein>
<feature type="transmembrane region" description="Helical" evidence="2">
    <location>
        <begin position="38"/>
        <end position="56"/>
    </location>
</feature>
<dbReference type="EMBL" id="JAVRFL010000060">
    <property type="protein sequence ID" value="MDT0533244.1"/>
    <property type="molecule type" value="Genomic_DNA"/>
</dbReference>
<sequence>MGLLWSGTLWLIFFLIPEQDWRSPQVKSVAEPLQDFPDQILLAFGIFLIYLLGILLEMLSKIFWGLCIFASALFAVGALLFTFRTTRAAVSLSLLLLVAFVSYVALAASRLRRKLQDEPYSKVLEDTTFQILESAGGRIAGFFRQVREIAEPDYGNFQELLKADLELAFGENRDILNNALEVMTPATLGRAVEATNVSNHDLYVFAENAEKPKIARANDASLLKFYIRRDPRIAQLARQALRQKLKEEPTAQIEFATTVFNLAAQRDRLRARMEQAEVALRVNYKELYNEIDRVRSEGEFRKGVAWPLAAFSISSVLTIYDFLGFRVTDGVVVMLAIVALVSAGMIHSAGAGRTRRANQLLYACLLQNLVGVTREKLYGEELFIPLERPRIERTPEIRRKVKEILRQAALRGLDRIASRIKPKSSRSALESSPDPRDSDLLGQLDGRVSSKTTRDHG</sequence>
<comment type="caution">
    <text evidence="3">The sequence shown here is derived from an EMBL/GenBank/DDBJ whole genome shotgun (WGS) entry which is preliminary data.</text>
</comment>
<feature type="transmembrane region" description="Helical" evidence="2">
    <location>
        <begin position="63"/>
        <end position="83"/>
    </location>
</feature>
<evidence type="ECO:0008006" key="5">
    <source>
        <dbReference type="Google" id="ProtNLM"/>
    </source>
</evidence>
<feature type="transmembrane region" description="Helical" evidence="2">
    <location>
        <begin position="89"/>
        <end position="108"/>
    </location>
</feature>
<feature type="transmembrane region" description="Helical" evidence="2">
    <location>
        <begin position="303"/>
        <end position="325"/>
    </location>
</feature>
<evidence type="ECO:0000256" key="1">
    <source>
        <dbReference type="SAM" id="MobiDB-lite"/>
    </source>
</evidence>
<evidence type="ECO:0000313" key="4">
    <source>
        <dbReference type="Proteomes" id="UP001180973"/>
    </source>
</evidence>
<proteinExistence type="predicted"/>
<reference evidence="3" key="1">
    <citation type="submission" date="2023-09" db="EMBL/GenBank/DDBJ databases">
        <title>30 novel species of actinomycetes from the DSMZ collection.</title>
        <authorList>
            <person name="Nouioui I."/>
        </authorList>
    </citation>
    <scope>NUCLEOTIDE SEQUENCE</scope>
    <source>
        <strain evidence="3">DSM 115977</strain>
    </source>
</reference>
<dbReference type="RefSeq" id="WP_311414879.1">
    <property type="nucleotide sequence ID" value="NZ_JAVRFL010000060.1"/>
</dbReference>
<feature type="transmembrane region" description="Helical" evidence="2">
    <location>
        <begin position="331"/>
        <end position="351"/>
    </location>
</feature>
<evidence type="ECO:0000313" key="3">
    <source>
        <dbReference type="EMBL" id="MDT0533244.1"/>
    </source>
</evidence>
<gene>
    <name evidence="3" type="ORF">RM555_30070</name>
</gene>
<dbReference type="Proteomes" id="UP001180973">
    <property type="component" value="Unassembled WGS sequence"/>
</dbReference>